<dbReference type="InterPro" id="IPR008991">
    <property type="entry name" value="Translation_prot_SH3-like_sf"/>
</dbReference>
<reference evidence="5 6" key="1">
    <citation type="journal article" date="2012" name="Genome Biol.">
        <title>The genome of the polar eukaryotic microalga coccomyxa subellipsoidea reveals traits of cold adaptation.</title>
        <authorList>
            <person name="Blanc G."/>
            <person name="Agarkova I."/>
            <person name="Grimwood J."/>
            <person name="Kuo A."/>
            <person name="Brueggeman A."/>
            <person name="Dunigan D."/>
            <person name="Gurnon J."/>
            <person name="Ladunga I."/>
            <person name="Lindquist E."/>
            <person name="Lucas S."/>
            <person name="Pangilinan J."/>
            <person name="Proschold T."/>
            <person name="Salamov A."/>
            <person name="Schmutz J."/>
            <person name="Weeks D."/>
            <person name="Yamada T."/>
            <person name="Claverie J.M."/>
            <person name="Grigoriev I."/>
            <person name="Van Etten J."/>
            <person name="Lomsadze A."/>
            <person name="Borodovsky M."/>
        </authorList>
    </citation>
    <scope>NUCLEOTIDE SEQUENCE [LARGE SCALE GENOMIC DNA]</scope>
    <source>
        <strain evidence="5 6">C-169</strain>
    </source>
</reference>
<dbReference type="InterPro" id="IPR038657">
    <property type="entry name" value="Ribosomal_bL19_sf"/>
</dbReference>
<dbReference type="KEGG" id="csl:COCSUDRAFT_83572"/>
<dbReference type="RefSeq" id="XP_005651557.1">
    <property type="nucleotide sequence ID" value="XM_005651500.1"/>
</dbReference>
<dbReference type="AlphaFoldDB" id="I0Z8P4"/>
<evidence type="ECO:0000313" key="5">
    <source>
        <dbReference type="EMBL" id="EIE27013.1"/>
    </source>
</evidence>
<evidence type="ECO:0000256" key="1">
    <source>
        <dbReference type="ARBA" id="ARBA00005781"/>
    </source>
</evidence>
<evidence type="ECO:0000256" key="3">
    <source>
        <dbReference type="ARBA" id="ARBA00023274"/>
    </source>
</evidence>
<dbReference type="Pfam" id="PF01245">
    <property type="entry name" value="Ribosomal_L19"/>
    <property type="match status" value="1"/>
</dbReference>
<name>I0Z8P4_COCSC</name>
<feature type="compositionally biased region" description="Low complexity" evidence="4">
    <location>
        <begin position="1"/>
        <end position="30"/>
    </location>
</feature>
<dbReference type="Gene3D" id="2.30.30.790">
    <property type="match status" value="1"/>
</dbReference>
<evidence type="ECO:0000256" key="2">
    <source>
        <dbReference type="ARBA" id="ARBA00022980"/>
    </source>
</evidence>
<gene>
    <name evidence="5" type="ORF">COCSUDRAFT_83572</name>
</gene>
<protein>
    <recommendedName>
        <fullName evidence="7">Ribosomal protein L19</fullName>
    </recommendedName>
</protein>
<keyword evidence="6" id="KW-1185">Reference proteome</keyword>
<dbReference type="GO" id="GO:0005840">
    <property type="term" value="C:ribosome"/>
    <property type="evidence" value="ECO:0007669"/>
    <property type="project" value="UniProtKB-KW"/>
</dbReference>
<dbReference type="PANTHER" id="PTHR15680:SF9">
    <property type="entry name" value="LARGE RIBOSOMAL SUBUNIT PROTEIN BL19M"/>
    <property type="match status" value="1"/>
</dbReference>
<evidence type="ECO:0008006" key="7">
    <source>
        <dbReference type="Google" id="ProtNLM"/>
    </source>
</evidence>
<keyword evidence="3" id="KW-0687">Ribonucleoprotein</keyword>
<dbReference type="OrthoDB" id="432645at2759"/>
<sequence>MTASALHTSSAAGAAAAPAAPAEETVSATAPVPPGRVQNTPPPPWTPTQQLKKRNFLPRRMGHLIQVLEQEAADKAASEKKFPDFQPGDILELKLVVPENKGRPATVKGLCIAKKNRGWRTAFTILNFIQGGGPVERSFPLYSPTLQSLSVIGRRKVRRAKLYYLRDRKPSEYRA</sequence>
<dbReference type="STRING" id="574566.I0Z8P4"/>
<accession>I0Z8P4</accession>
<dbReference type="SUPFAM" id="SSF50104">
    <property type="entry name" value="Translation proteins SH3-like domain"/>
    <property type="match status" value="1"/>
</dbReference>
<dbReference type="GO" id="GO:0003735">
    <property type="term" value="F:structural constituent of ribosome"/>
    <property type="evidence" value="ECO:0007669"/>
    <property type="project" value="InterPro"/>
</dbReference>
<keyword evidence="2" id="KW-0689">Ribosomal protein</keyword>
<dbReference type="EMBL" id="AGSI01000002">
    <property type="protein sequence ID" value="EIE27013.1"/>
    <property type="molecule type" value="Genomic_DNA"/>
</dbReference>
<dbReference type="eggNOG" id="KOG1698">
    <property type="taxonomic scope" value="Eukaryota"/>
</dbReference>
<dbReference type="PRINTS" id="PR00061">
    <property type="entry name" value="RIBOSOMALL19"/>
</dbReference>
<dbReference type="GO" id="GO:1990904">
    <property type="term" value="C:ribonucleoprotein complex"/>
    <property type="evidence" value="ECO:0007669"/>
    <property type="project" value="UniProtKB-KW"/>
</dbReference>
<evidence type="ECO:0000313" key="6">
    <source>
        <dbReference type="Proteomes" id="UP000007264"/>
    </source>
</evidence>
<dbReference type="PANTHER" id="PTHR15680">
    <property type="entry name" value="RIBOSOMAL PROTEIN L19"/>
    <property type="match status" value="1"/>
</dbReference>
<comment type="similarity">
    <text evidence="1">Belongs to the bacterial ribosomal protein bL19 family.</text>
</comment>
<comment type="caution">
    <text evidence="5">The sequence shown here is derived from an EMBL/GenBank/DDBJ whole genome shotgun (WGS) entry which is preliminary data.</text>
</comment>
<dbReference type="Proteomes" id="UP000007264">
    <property type="component" value="Unassembled WGS sequence"/>
</dbReference>
<proteinExistence type="inferred from homology"/>
<dbReference type="InterPro" id="IPR001857">
    <property type="entry name" value="Ribosomal_bL19"/>
</dbReference>
<evidence type="ECO:0000256" key="4">
    <source>
        <dbReference type="SAM" id="MobiDB-lite"/>
    </source>
</evidence>
<organism evidence="5 6">
    <name type="scientific">Coccomyxa subellipsoidea (strain C-169)</name>
    <name type="common">Green microalga</name>
    <dbReference type="NCBI Taxonomy" id="574566"/>
    <lineage>
        <taxon>Eukaryota</taxon>
        <taxon>Viridiplantae</taxon>
        <taxon>Chlorophyta</taxon>
        <taxon>core chlorophytes</taxon>
        <taxon>Trebouxiophyceae</taxon>
        <taxon>Trebouxiophyceae incertae sedis</taxon>
        <taxon>Coccomyxaceae</taxon>
        <taxon>Coccomyxa</taxon>
        <taxon>Coccomyxa subellipsoidea</taxon>
    </lineage>
</organism>
<dbReference type="GO" id="GO:0006412">
    <property type="term" value="P:translation"/>
    <property type="evidence" value="ECO:0007669"/>
    <property type="project" value="InterPro"/>
</dbReference>
<dbReference type="GeneID" id="17044397"/>
<feature type="region of interest" description="Disordered" evidence="4">
    <location>
        <begin position="1"/>
        <end position="51"/>
    </location>
</feature>